<proteinExistence type="predicted"/>
<reference evidence="1 2" key="1">
    <citation type="submission" date="2018-06" db="EMBL/GenBank/DDBJ databases">
        <title>Genomic Encyclopedia of Type Strains, Phase III (KMG-III): the genomes of soil and plant-associated and newly described type strains.</title>
        <authorList>
            <person name="Whitman W."/>
        </authorList>
    </citation>
    <scope>NUCLEOTIDE SEQUENCE [LARGE SCALE GENOMIC DNA]</scope>
    <source>
        <strain evidence="1 2">CGMCC 1.12398</strain>
    </source>
</reference>
<dbReference type="OrthoDB" id="1374313at2"/>
<dbReference type="AlphaFoldDB" id="A0A327Z1Q0"/>
<protein>
    <submittedName>
        <fullName evidence="1">Uncharacterized protein</fullName>
    </submittedName>
</protein>
<dbReference type="Proteomes" id="UP000249620">
    <property type="component" value="Unassembled WGS sequence"/>
</dbReference>
<dbReference type="RefSeq" id="WP_111565979.1">
    <property type="nucleotide sequence ID" value="NZ_QLMI01000002.1"/>
</dbReference>
<gene>
    <name evidence="1" type="ORF">B0I03_10218</name>
</gene>
<comment type="caution">
    <text evidence="1">The sequence shown here is derived from an EMBL/GenBank/DDBJ whole genome shotgun (WGS) entry which is preliminary data.</text>
</comment>
<sequence length="176" mass="21062">MKKIKPIAFTSIEEINNWLVKNFDNYLEAKEFLEENLFHITYTKERAIASVKYSAERLFYSYYDSLKSLLILRNKDKDLRQYIDEYYLCNNDKKLLECWNSNIAYNIHKIDSNYSSMCFIEYDNGNPIGIKPYESIIYKENPYVLPIDGFENLIELAKLINLYQKSYLYGQFPQDL</sequence>
<accession>A0A327Z1Q0</accession>
<name>A0A327Z1Q0_9FLAO</name>
<evidence type="ECO:0000313" key="2">
    <source>
        <dbReference type="Proteomes" id="UP000249620"/>
    </source>
</evidence>
<evidence type="ECO:0000313" key="1">
    <source>
        <dbReference type="EMBL" id="RAK24169.1"/>
    </source>
</evidence>
<organism evidence="1 2">
    <name type="scientific">Flavobacterium aquaticum</name>
    <dbReference type="NCBI Taxonomy" id="1236486"/>
    <lineage>
        <taxon>Bacteria</taxon>
        <taxon>Pseudomonadati</taxon>
        <taxon>Bacteroidota</taxon>
        <taxon>Flavobacteriia</taxon>
        <taxon>Flavobacteriales</taxon>
        <taxon>Flavobacteriaceae</taxon>
        <taxon>Flavobacterium</taxon>
    </lineage>
</organism>
<keyword evidence="2" id="KW-1185">Reference proteome</keyword>
<dbReference type="EMBL" id="QLMI01000002">
    <property type="protein sequence ID" value="RAK24169.1"/>
    <property type="molecule type" value="Genomic_DNA"/>
</dbReference>